<dbReference type="RefSeq" id="WP_206655555.1">
    <property type="nucleotide sequence ID" value="NZ_CP071182.1"/>
</dbReference>
<proteinExistence type="predicted"/>
<evidence type="ECO:0000313" key="3">
    <source>
        <dbReference type="Proteomes" id="UP000663505"/>
    </source>
</evidence>
<dbReference type="Proteomes" id="UP000663505">
    <property type="component" value="Chromosome"/>
</dbReference>
<keyword evidence="3" id="KW-1185">Reference proteome</keyword>
<feature type="region of interest" description="Disordered" evidence="1">
    <location>
        <begin position="1"/>
        <end position="31"/>
    </location>
</feature>
<evidence type="ECO:0000256" key="1">
    <source>
        <dbReference type="SAM" id="MobiDB-lite"/>
    </source>
</evidence>
<dbReference type="KEGG" id="afx:JZ786_16945"/>
<feature type="compositionally biased region" description="Polar residues" evidence="1">
    <location>
        <begin position="18"/>
        <end position="30"/>
    </location>
</feature>
<dbReference type="AlphaFoldDB" id="A0A9X7VX38"/>
<name>A0A9X7VX38_9BACL</name>
<dbReference type="EMBL" id="CP071182">
    <property type="protein sequence ID" value="QSO46185.1"/>
    <property type="molecule type" value="Genomic_DNA"/>
</dbReference>
<accession>A0A9X7VX38</accession>
<protein>
    <submittedName>
        <fullName evidence="2">Uncharacterized protein</fullName>
    </submittedName>
</protein>
<gene>
    <name evidence="2" type="ORF">JZ786_16945</name>
</gene>
<sequence>MNPPQGKKTEKKPLGMQNIGNRSSENSSHSLARDTLHHTEVQWLDSGAGSSPSPRLFIAAVLRSWMRVAAVFPPPTKSVPELDAVTFGHDALGAILEDLWAAERCLQPRFDVALLCTPPAGERSPTQVIGVMTGSARPHSKGFYIQGLSLHPLLFRDVDALLYAAGLLVESAIDVSLEAGLQGWVISSTTEANSLFWRNLGFSAPSGPFVKRMGYFDHPPLRRPG</sequence>
<evidence type="ECO:0000313" key="2">
    <source>
        <dbReference type="EMBL" id="QSO46185.1"/>
    </source>
</evidence>
<organism evidence="2 3">
    <name type="scientific">Alicyclobacillus mengziensis</name>
    <dbReference type="NCBI Taxonomy" id="2931921"/>
    <lineage>
        <taxon>Bacteria</taxon>
        <taxon>Bacillati</taxon>
        <taxon>Bacillota</taxon>
        <taxon>Bacilli</taxon>
        <taxon>Bacillales</taxon>
        <taxon>Alicyclobacillaceae</taxon>
        <taxon>Alicyclobacillus</taxon>
    </lineage>
</organism>
<reference evidence="2 3" key="1">
    <citation type="submission" date="2021-02" db="EMBL/GenBank/DDBJ databases">
        <title>Alicyclobacillus curvatus sp. nov. and Alicyclobacillus mengziensis sp. nov., two acidophilic bacteria isolated from acid mine drainage.</title>
        <authorList>
            <person name="Huang Y."/>
        </authorList>
    </citation>
    <scope>NUCLEOTIDE SEQUENCE [LARGE SCALE GENOMIC DNA]</scope>
    <source>
        <strain evidence="2 3">S30H14</strain>
    </source>
</reference>